<sequence length="84" mass="9063">MDKKLRLISGTVFIVLVIAMILYLVLHPTISESFVDPGHCGVDLPSCSGKNIRCINGYCASDDPPVLPAISSLPMTPPTKYPYA</sequence>
<dbReference type="AlphaFoldDB" id="A0A6C0KKV5"/>
<evidence type="ECO:0000256" key="1">
    <source>
        <dbReference type="SAM" id="Phobius"/>
    </source>
</evidence>
<evidence type="ECO:0000313" key="2">
    <source>
        <dbReference type="EMBL" id="QHU18605.1"/>
    </source>
</evidence>
<name>A0A6C0KKV5_9ZZZZ</name>
<feature type="transmembrane region" description="Helical" evidence="1">
    <location>
        <begin position="7"/>
        <end position="26"/>
    </location>
</feature>
<keyword evidence="1" id="KW-0472">Membrane</keyword>
<keyword evidence="1" id="KW-0812">Transmembrane</keyword>
<organism evidence="2">
    <name type="scientific">viral metagenome</name>
    <dbReference type="NCBI Taxonomy" id="1070528"/>
    <lineage>
        <taxon>unclassified sequences</taxon>
        <taxon>metagenomes</taxon>
        <taxon>organismal metagenomes</taxon>
    </lineage>
</organism>
<reference evidence="2" key="1">
    <citation type="journal article" date="2020" name="Nature">
        <title>Giant virus diversity and host interactions through global metagenomics.</title>
        <authorList>
            <person name="Schulz F."/>
            <person name="Roux S."/>
            <person name="Paez-Espino D."/>
            <person name="Jungbluth S."/>
            <person name="Walsh D.A."/>
            <person name="Denef V.J."/>
            <person name="McMahon K.D."/>
            <person name="Konstantinidis K.T."/>
            <person name="Eloe-Fadrosh E.A."/>
            <person name="Kyrpides N.C."/>
            <person name="Woyke T."/>
        </authorList>
    </citation>
    <scope>NUCLEOTIDE SEQUENCE</scope>
    <source>
        <strain evidence="2">GVMAG-S-3300013006-158</strain>
    </source>
</reference>
<protein>
    <submittedName>
        <fullName evidence="2">Uncharacterized protein</fullName>
    </submittedName>
</protein>
<accession>A0A6C0KKV5</accession>
<keyword evidence="1" id="KW-1133">Transmembrane helix</keyword>
<proteinExistence type="predicted"/>
<dbReference type="EMBL" id="MN740936">
    <property type="protein sequence ID" value="QHU18605.1"/>
    <property type="molecule type" value="Genomic_DNA"/>
</dbReference>